<evidence type="ECO:0000313" key="1">
    <source>
        <dbReference type="EMBL" id="CAF2973910.1"/>
    </source>
</evidence>
<reference evidence="1" key="1">
    <citation type="submission" date="2021-02" db="EMBL/GenBank/DDBJ databases">
        <authorList>
            <person name="Bekaert M."/>
        </authorList>
    </citation>
    <scope>NUCLEOTIDE SEQUENCE</scope>
    <source>
        <strain evidence="1">IoA-00</strain>
    </source>
</reference>
<evidence type="ECO:0000313" key="2">
    <source>
        <dbReference type="Proteomes" id="UP000675881"/>
    </source>
</evidence>
<proteinExistence type="predicted"/>
<sequence>MKFRIHVHDVVFCRGCGYLEWLLHPCRAEAVAFYTCQRKWEKLKSAEEKRKREEALRKQTSRLFTYFSSKSLSQSRWSANAEAVYAPGYSYENINIPDQCIRCFAYNDHILSFDVFLDLITKKDDFAIHYRTIGNLTILKQENKILRCDILFSKSNMRFKLFQTLSELDIFEYHRKLIEISNFPCIRGPYELFSEKVTRSFFVLCRAVFRVLSSSNREIGYYDCRSFGLSFSELTMPTQRKIRSQLLDDRGCNLIGLLNSIRKLLKCSMESIYGCIKNPTKTITCGNFISSN</sequence>
<keyword evidence="2" id="KW-1185">Reference proteome</keyword>
<dbReference type="EMBL" id="HG994585">
    <property type="protein sequence ID" value="CAF2973910.1"/>
    <property type="molecule type" value="Genomic_DNA"/>
</dbReference>
<gene>
    <name evidence="1" type="ORF">LSAA_11676</name>
</gene>
<protein>
    <submittedName>
        <fullName evidence="1">(salmon louse) hypothetical protein</fullName>
    </submittedName>
</protein>
<organism evidence="1 2">
    <name type="scientific">Lepeophtheirus salmonis</name>
    <name type="common">Salmon louse</name>
    <name type="synonym">Caligus salmonis</name>
    <dbReference type="NCBI Taxonomy" id="72036"/>
    <lineage>
        <taxon>Eukaryota</taxon>
        <taxon>Metazoa</taxon>
        <taxon>Ecdysozoa</taxon>
        <taxon>Arthropoda</taxon>
        <taxon>Crustacea</taxon>
        <taxon>Multicrustacea</taxon>
        <taxon>Hexanauplia</taxon>
        <taxon>Copepoda</taxon>
        <taxon>Siphonostomatoida</taxon>
        <taxon>Caligidae</taxon>
        <taxon>Lepeophtheirus</taxon>
    </lineage>
</organism>
<dbReference type="Proteomes" id="UP000675881">
    <property type="component" value="Chromosome 6"/>
</dbReference>
<name>A0A7R8CZ63_LEPSM</name>
<accession>A0A7R8CZ63</accession>
<dbReference type="AlphaFoldDB" id="A0A7R8CZ63"/>